<evidence type="ECO:0000256" key="1">
    <source>
        <dbReference type="SAM" id="Phobius"/>
    </source>
</evidence>
<dbReference type="RefSeq" id="WP_046047656.1">
    <property type="nucleotide sequence ID" value="NZ_LACD01000022.1"/>
</dbReference>
<evidence type="ECO:0000313" key="3">
    <source>
        <dbReference type="Proteomes" id="UP000033500"/>
    </source>
</evidence>
<dbReference type="EMBL" id="LACD01000022">
    <property type="protein sequence ID" value="KJZ41581.1"/>
    <property type="molecule type" value="Genomic_DNA"/>
</dbReference>
<dbReference type="AlphaFoldDB" id="A0A0F4TAX7"/>
<feature type="transmembrane region" description="Helical" evidence="1">
    <location>
        <begin position="37"/>
        <end position="56"/>
    </location>
</feature>
<dbReference type="Proteomes" id="UP000033500">
    <property type="component" value="Unassembled WGS sequence"/>
</dbReference>
<reference evidence="2 3" key="1">
    <citation type="submission" date="2015-03" db="EMBL/GenBank/DDBJ databases">
        <title>Comparative genomics of Pseudomonas insights into diversity of traits involved in vanlence and defense.</title>
        <authorList>
            <person name="Qin Y."/>
        </authorList>
    </citation>
    <scope>NUCLEOTIDE SEQUENCE [LARGE SCALE GENOMIC DNA]</scope>
    <source>
        <strain evidence="2 3">C3</strain>
    </source>
</reference>
<comment type="caution">
    <text evidence="2">The sequence shown here is derived from an EMBL/GenBank/DDBJ whole genome shotgun (WGS) entry which is preliminary data.</text>
</comment>
<evidence type="ECO:0000313" key="2">
    <source>
        <dbReference type="EMBL" id="KJZ41581.1"/>
    </source>
</evidence>
<dbReference type="PATRIC" id="fig|294.131.peg.2356"/>
<accession>A0A0F4TAX7</accession>
<organism evidence="2 3">
    <name type="scientific">Pseudomonas fluorescens</name>
    <dbReference type="NCBI Taxonomy" id="294"/>
    <lineage>
        <taxon>Bacteria</taxon>
        <taxon>Pseudomonadati</taxon>
        <taxon>Pseudomonadota</taxon>
        <taxon>Gammaproteobacteria</taxon>
        <taxon>Pseudomonadales</taxon>
        <taxon>Pseudomonadaceae</taxon>
        <taxon>Pseudomonas</taxon>
    </lineage>
</organism>
<name>A0A0F4TAX7_PSEFL</name>
<keyword evidence="1" id="KW-0472">Membrane</keyword>
<proteinExistence type="predicted"/>
<gene>
    <name evidence="2" type="ORF">VC34_17470</name>
</gene>
<protein>
    <submittedName>
        <fullName evidence="2">Uncharacterized protein</fullName>
    </submittedName>
</protein>
<keyword evidence="1" id="KW-1133">Transmembrane helix</keyword>
<sequence length="214" mass="24425">MLDARLVVVVKWPFARRQPPDVMAWGEVAVMTVGDGANIAAAFAGALSAFFAFLTIRKSVNERRDDRMLNYAVKTLERAYESLVGNPRSVPPPANRLAWLTTARLLEDYKKAKARIRDKVALEELEGHEEHWRHQFYLALVPLESCQPEFYFGSKNARFLDQIPKITAIIIHAFASWPEDKVDPLDAYKTPKDAADRLGVNKMWIGLRRYLNIL</sequence>
<keyword evidence="1" id="KW-0812">Transmembrane</keyword>